<dbReference type="Proteomes" id="UP000012015">
    <property type="component" value="Unassembled WGS sequence"/>
</dbReference>
<dbReference type="PANTHER" id="PTHR34300">
    <property type="entry name" value="QUEUOSINE PRECURSOR TRANSPORTER-RELATED"/>
    <property type="match status" value="1"/>
</dbReference>
<organism evidence="2 3">
    <name type="scientific">Paeniglutamicibacter gangotriensis Lz1y</name>
    <dbReference type="NCBI Taxonomy" id="1276920"/>
    <lineage>
        <taxon>Bacteria</taxon>
        <taxon>Bacillati</taxon>
        <taxon>Actinomycetota</taxon>
        <taxon>Actinomycetes</taxon>
        <taxon>Micrococcales</taxon>
        <taxon>Micrococcaceae</taxon>
        <taxon>Paeniglutamicibacter</taxon>
    </lineage>
</organism>
<feature type="transmembrane region" description="Helical" evidence="1">
    <location>
        <begin position="176"/>
        <end position="200"/>
    </location>
</feature>
<feature type="transmembrane region" description="Helical" evidence="1">
    <location>
        <begin position="137"/>
        <end position="156"/>
    </location>
</feature>
<feature type="transmembrane region" description="Helical" evidence="1">
    <location>
        <begin position="246"/>
        <end position="272"/>
    </location>
</feature>
<comment type="caution">
    <text evidence="2">The sequence shown here is derived from an EMBL/GenBank/DDBJ whole genome shotgun (WGS) entry which is preliminary data.</text>
</comment>
<evidence type="ECO:0000256" key="1">
    <source>
        <dbReference type="HAMAP-Rule" id="MF_02088"/>
    </source>
</evidence>
<dbReference type="PATRIC" id="fig|1276920.7.peg.3419"/>
<dbReference type="GO" id="GO:0022857">
    <property type="term" value="F:transmembrane transporter activity"/>
    <property type="evidence" value="ECO:0007669"/>
    <property type="project" value="UniProtKB-UniRule"/>
</dbReference>
<protein>
    <recommendedName>
        <fullName evidence="1">Probable queuosine precursor transporter</fullName>
        <shortName evidence="1">Q precursor transporter</shortName>
    </recommendedName>
</protein>
<dbReference type="AlphaFoldDB" id="M7N664"/>
<evidence type="ECO:0000313" key="2">
    <source>
        <dbReference type="EMBL" id="EMQ97249.1"/>
    </source>
</evidence>
<evidence type="ECO:0000313" key="3">
    <source>
        <dbReference type="Proteomes" id="UP000012015"/>
    </source>
</evidence>
<keyword evidence="1" id="KW-1003">Cell membrane</keyword>
<comment type="function">
    <text evidence="1">Involved in the import of queuosine (Q) precursors, required for Q precursor salvage.</text>
</comment>
<accession>M7N664</accession>
<keyword evidence="1" id="KW-1133">Transmembrane helix</keyword>
<comment type="similarity">
    <text evidence="1">Belongs to the vitamin uptake transporter (VUT/ECF) (TC 2.A.88) family. Q precursor transporter subfamily.</text>
</comment>
<name>M7N664_9MICC</name>
<dbReference type="InterPro" id="IPR003744">
    <property type="entry name" value="YhhQ"/>
</dbReference>
<reference evidence="2 3" key="1">
    <citation type="journal article" date="2013" name="Genome Announc.">
        <title>Draft Genome Sequence of Arthrobacter gangotriensis Strain Lz1yT, Isolated from a Penguin Rookery Soil Sample Collected in Antarctica, near the Indian Station Dakshin Gangotri.</title>
        <authorList>
            <person name="Shivaji S."/>
            <person name="Ara S."/>
            <person name="Bandi S."/>
            <person name="Singh A."/>
            <person name="Kumar Pinnaka A."/>
        </authorList>
    </citation>
    <scope>NUCLEOTIDE SEQUENCE [LARGE SCALE GENOMIC DNA]</scope>
    <source>
        <strain evidence="2 3">Lz1y</strain>
    </source>
</reference>
<keyword evidence="3" id="KW-1185">Reference proteome</keyword>
<feature type="transmembrane region" description="Helical" evidence="1">
    <location>
        <begin position="221"/>
        <end position="240"/>
    </location>
</feature>
<feature type="transmembrane region" description="Helical" evidence="1">
    <location>
        <begin position="112"/>
        <end position="130"/>
    </location>
</feature>
<dbReference type="Pfam" id="PF02592">
    <property type="entry name" value="Vut_1"/>
    <property type="match status" value="1"/>
</dbReference>
<feature type="transmembrane region" description="Helical" evidence="1">
    <location>
        <begin position="69"/>
        <end position="92"/>
    </location>
</feature>
<proteinExistence type="inferred from homology"/>
<dbReference type="STRING" id="1276920.ADIAG_03416"/>
<gene>
    <name evidence="2" type="ORF">ADIAG_03416</name>
</gene>
<dbReference type="NCBIfam" id="TIGR00697">
    <property type="entry name" value="queuosine precursor transporter"/>
    <property type="match status" value="1"/>
</dbReference>
<dbReference type="HAMAP" id="MF_02088">
    <property type="entry name" value="Q_prec_transport"/>
    <property type="match status" value="1"/>
</dbReference>
<dbReference type="GO" id="GO:0005886">
    <property type="term" value="C:plasma membrane"/>
    <property type="evidence" value="ECO:0007669"/>
    <property type="project" value="UniProtKB-SubCell"/>
</dbReference>
<dbReference type="eggNOG" id="COG1738">
    <property type="taxonomic scope" value="Bacteria"/>
</dbReference>
<dbReference type="EMBL" id="AOCK01000011">
    <property type="protein sequence ID" value="EMQ97249.1"/>
    <property type="molecule type" value="Genomic_DNA"/>
</dbReference>
<keyword evidence="1" id="KW-0812">Transmembrane</keyword>
<dbReference type="PANTHER" id="PTHR34300:SF2">
    <property type="entry name" value="QUEUOSINE PRECURSOR TRANSPORTER-RELATED"/>
    <property type="match status" value="1"/>
</dbReference>
<sequence>MPRGAAWDTYSSSVNIASGPTALITRNTLMDKGGNRMVRDWLGEPLLRLGITMGDQDASISRRQQASRAIFASAGSPYFSTVLALMAVVVILSNVGAAKGVTFGPIVTDGGFFLFPLAYILGDVISEVYGFKAARRAIITTFALAAFSTLCFWIMIELPAAAWYDGQEALERALGPVWLIVLASLLGFLVGQTLNSWVLVKMKDRFGERGLVGRLMGSTGVGEFADTLIFCSIAATVIGITNLPTFINYVVVGFLYKTAVEVLFVPLTTLVIRWFKRREPSYGAANKPTGTDR</sequence>
<comment type="subcellular location">
    <subcellularLocation>
        <location evidence="1">Cell membrane</location>
        <topology evidence="1">Multi-pass membrane protein</topology>
    </subcellularLocation>
</comment>
<keyword evidence="1" id="KW-0813">Transport</keyword>
<keyword evidence="1" id="KW-0472">Membrane</keyword>